<dbReference type="Proteomes" id="UP000095286">
    <property type="component" value="Unplaced"/>
</dbReference>
<evidence type="ECO:0000313" key="2">
    <source>
        <dbReference type="WBParaSite" id="RSKR_0001156200.1"/>
    </source>
</evidence>
<evidence type="ECO:0000313" key="1">
    <source>
        <dbReference type="Proteomes" id="UP000095286"/>
    </source>
</evidence>
<name>A0AC35UH16_9BILA</name>
<organism evidence="1 2">
    <name type="scientific">Rhabditophanes sp. KR3021</name>
    <dbReference type="NCBI Taxonomy" id="114890"/>
    <lineage>
        <taxon>Eukaryota</taxon>
        <taxon>Metazoa</taxon>
        <taxon>Ecdysozoa</taxon>
        <taxon>Nematoda</taxon>
        <taxon>Chromadorea</taxon>
        <taxon>Rhabditida</taxon>
        <taxon>Tylenchina</taxon>
        <taxon>Panagrolaimomorpha</taxon>
        <taxon>Strongyloidoidea</taxon>
        <taxon>Alloionematidae</taxon>
        <taxon>Rhabditophanes</taxon>
    </lineage>
</organism>
<reference evidence="2" key="1">
    <citation type="submission" date="2016-11" db="UniProtKB">
        <authorList>
            <consortium name="WormBaseParasite"/>
        </authorList>
    </citation>
    <scope>IDENTIFICATION</scope>
    <source>
        <strain evidence="2">KR3021</strain>
    </source>
</reference>
<dbReference type="WBParaSite" id="RSKR_0001156200.1">
    <property type="protein sequence ID" value="RSKR_0001156200.1"/>
    <property type="gene ID" value="RSKR_0001156200"/>
</dbReference>
<proteinExistence type="predicted"/>
<protein>
    <submittedName>
        <fullName evidence="2">Laminin EGF-like domain-containing protein</fullName>
    </submittedName>
</protein>
<sequence>MGKVSEYFTHLHYKERNNVSIILTPFCVTQLSRLLGPNNFQHLKELYEESHSVDIITAEYHQLVETLDDEEERLNAEHTGLFCKRIFKIIRYDPDSLLNWLNKEQKKQLLSLMRNPTIKDSELYDQIFLFYESSEGAVKEEATQVIKSGCRAFIERMFGDEVLESLEDLIHANASSHLLATKLMRAVGEISDEVGRIKANKSLPICKKIYLNYNGECNCFGNAYASELERIDICDPINHRCIDCKHNTYGAQCSKCVKGYTATDEIGVCIKDELPECSCNGHTLSGCDRHGICVCERCKPGYYGDALQGKIDDCVKCPCFGDIDCFVNDEQLVQCKSCPPGLKGIICDEVIDKPISRTNQDNPSIKSFS</sequence>
<accession>A0AC35UH16</accession>